<evidence type="ECO:0000256" key="1">
    <source>
        <dbReference type="ARBA" id="ARBA00005773"/>
    </source>
</evidence>
<feature type="transmembrane region" description="Helical" evidence="3">
    <location>
        <begin position="282"/>
        <end position="305"/>
    </location>
</feature>
<feature type="transmembrane region" description="Helical" evidence="3">
    <location>
        <begin position="214"/>
        <end position="234"/>
    </location>
</feature>
<feature type="transmembrane region" description="Helical" evidence="3">
    <location>
        <begin position="190"/>
        <end position="208"/>
    </location>
</feature>
<dbReference type="InterPro" id="IPR036259">
    <property type="entry name" value="MFS_trans_sf"/>
</dbReference>
<evidence type="ECO:0008006" key="5">
    <source>
        <dbReference type="Google" id="ProtNLM"/>
    </source>
</evidence>
<dbReference type="PANTHER" id="PTHR10686:SF18">
    <property type="entry name" value="IP11787P-RELATED"/>
    <property type="match status" value="1"/>
</dbReference>
<sequence>MCCALLCAFSLPSMDHSLYFHRKTLTLPIECKAPEQLQSKENYSEESSRLNQTRSSYHTNQQPEVDRNDASQSVRNILPDYNTCLQLNNADLSTVSAPKSKWNQAIQLLWMDFKDAYTNPYVFKMCVFISLTTCGYNQMMTYVQILWVKIGGKQQEAFNGGVEAIYTMISAVSALAFGQVRGDWAKYGETVIGLLSVLQGAMLLVSSFTDSMIVAYTVYVVFGMLYNIIMVLTNSEVAKHLNQDSYALIFGMNSFAALILQTILTFTVAGVGGLTIPIRSQFMVYGGYFALMGVVYTVKSCFTIWSHYRLDHLFS</sequence>
<dbReference type="GO" id="GO:0090482">
    <property type="term" value="F:vitamin transmembrane transporter activity"/>
    <property type="evidence" value="ECO:0007669"/>
    <property type="project" value="InterPro"/>
</dbReference>
<accession>A0A1B6KRJ7</accession>
<dbReference type="Pfam" id="PF01770">
    <property type="entry name" value="Folate_carrier"/>
    <property type="match status" value="1"/>
</dbReference>
<dbReference type="GO" id="GO:0005886">
    <property type="term" value="C:plasma membrane"/>
    <property type="evidence" value="ECO:0007669"/>
    <property type="project" value="TreeGrafter"/>
</dbReference>
<evidence type="ECO:0000256" key="2">
    <source>
        <dbReference type="SAM" id="MobiDB-lite"/>
    </source>
</evidence>
<keyword evidence="3" id="KW-1133">Transmembrane helix</keyword>
<proteinExistence type="inferred from homology"/>
<keyword evidence="3" id="KW-0812">Transmembrane</keyword>
<reference evidence="4" key="1">
    <citation type="submission" date="2015-11" db="EMBL/GenBank/DDBJ databases">
        <title>De novo transcriptome assembly of four potential Pierce s Disease insect vectors from Arizona vineyards.</title>
        <authorList>
            <person name="Tassone E.E."/>
        </authorList>
    </citation>
    <scope>NUCLEOTIDE SEQUENCE</scope>
</reference>
<dbReference type="PANTHER" id="PTHR10686">
    <property type="entry name" value="FOLATE TRANSPORTER"/>
    <property type="match status" value="1"/>
</dbReference>
<organism evidence="4">
    <name type="scientific">Graphocephala atropunctata</name>
    <dbReference type="NCBI Taxonomy" id="36148"/>
    <lineage>
        <taxon>Eukaryota</taxon>
        <taxon>Metazoa</taxon>
        <taxon>Ecdysozoa</taxon>
        <taxon>Arthropoda</taxon>
        <taxon>Hexapoda</taxon>
        <taxon>Insecta</taxon>
        <taxon>Pterygota</taxon>
        <taxon>Neoptera</taxon>
        <taxon>Paraneoptera</taxon>
        <taxon>Hemiptera</taxon>
        <taxon>Auchenorrhyncha</taxon>
        <taxon>Membracoidea</taxon>
        <taxon>Cicadellidae</taxon>
        <taxon>Cicadellinae</taxon>
        <taxon>Cicadellini</taxon>
        <taxon>Graphocephala</taxon>
    </lineage>
</organism>
<feature type="region of interest" description="Disordered" evidence="2">
    <location>
        <begin position="38"/>
        <end position="70"/>
    </location>
</feature>
<dbReference type="AlphaFoldDB" id="A0A1B6KRJ7"/>
<dbReference type="InterPro" id="IPR002666">
    <property type="entry name" value="Folate_carrier"/>
</dbReference>
<gene>
    <name evidence="4" type="ORF">g.48062</name>
</gene>
<feature type="transmembrane region" description="Helical" evidence="3">
    <location>
        <begin position="246"/>
        <end position="276"/>
    </location>
</feature>
<protein>
    <recommendedName>
        <fullName evidence="5">Major facilitator superfamily associated domain-containing protein</fullName>
    </recommendedName>
</protein>
<feature type="transmembrane region" description="Helical" evidence="3">
    <location>
        <begin position="157"/>
        <end position="178"/>
    </location>
</feature>
<keyword evidence="3" id="KW-0472">Membrane</keyword>
<dbReference type="Gene3D" id="1.20.1250.20">
    <property type="entry name" value="MFS general substrate transporter like domains"/>
    <property type="match status" value="1"/>
</dbReference>
<evidence type="ECO:0000313" key="4">
    <source>
        <dbReference type="EMBL" id="JAT14076.1"/>
    </source>
</evidence>
<dbReference type="EMBL" id="GEBQ01025901">
    <property type="protein sequence ID" value="JAT14076.1"/>
    <property type="molecule type" value="Transcribed_RNA"/>
</dbReference>
<comment type="similarity">
    <text evidence="1">Belongs to the reduced folate carrier (RFC) transporter (TC 2.A.48) family.</text>
</comment>
<dbReference type="SUPFAM" id="SSF103473">
    <property type="entry name" value="MFS general substrate transporter"/>
    <property type="match status" value="1"/>
</dbReference>
<evidence type="ECO:0000256" key="3">
    <source>
        <dbReference type="SAM" id="Phobius"/>
    </source>
</evidence>
<feature type="compositionally biased region" description="Polar residues" evidence="2">
    <location>
        <begin position="49"/>
        <end position="63"/>
    </location>
</feature>
<name>A0A1B6KRJ7_9HEMI</name>